<dbReference type="PROSITE" id="PS50943">
    <property type="entry name" value="HTH_CROC1"/>
    <property type="match status" value="1"/>
</dbReference>
<organism evidence="2 3">
    <name type="scientific">Rossellomorea aquimaris</name>
    <dbReference type="NCBI Taxonomy" id="189382"/>
    <lineage>
        <taxon>Bacteria</taxon>
        <taxon>Bacillati</taxon>
        <taxon>Bacillota</taxon>
        <taxon>Bacilli</taxon>
        <taxon>Bacillales</taxon>
        <taxon>Bacillaceae</taxon>
        <taxon>Rossellomorea</taxon>
    </lineage>
</organism>
<name>A0A5D4UBD2_9BACI</name>
<proteinExistence type="predicted"/>
<dbReference type="Proteomes" id="UP000324269">
    <property type="component" value="Unassembled WGS sequence"/>
</dbReference>
<feature type="domain" description="HTH cro/C1-type" evidence="1">
    <location>
        <begin position="7"/>
        <end position="61"/>
    </location>
</feature>
<dbReference type="AlphaFoldDB" id="A0A5D4UBD2"/>
<dbReference type="Pfam" id="PF08448">
    <property type="entry name" value="PAS_4"/>
    <property type="match status" value="1"/>
</dbReference>
<dbReference type="SUPFAM" id="SSF47413">
    <property type="entry name" value="lambda repressor-like DNA-binding domains"/>
    <property type="match status" value="1"/>
</dbReference>
<sequence>MNKRTWLIKLRKRKMMTQQEVASKAFIERSYYAQIENGIRKPSSEVTVKLGEVLDFHASSFNLEENPFSIALKNAPVVLAHCDTQLRYTWIYNTPDLVPDEHIGKTDIELDNNEGNRALMRLKQDVLEEKAPINRVVSIPLKTRTVSYNVYAHPLLNEEGIIIGVATASTEISISNQKDGQNDHT</sequence>
<comment type="caution">
    <text evidence="2">The sequence shown here is derived from an EMBL/GenBank/DDBJ whole genome shotgun (WGS) entry which is preliminary data.</text>
</comment>
<dbReference type="EMBL" id="VTEZ01000004">
    <property type="protein sequence ID" value="TYS84624.1"/>
    <property type="molecule type" value="Genomic_DNA"/>
</dbReference>
<evidence type="ECO:0000259" key="1">
    <source>
        <dbReference type="PROSITE" id="PS50943"/>
    </source>
</evidence>
<evidence type="ECO:0000313" key="2">
    <source>
        <dbReference type="EMBL" id="TYS84624.1"/>
    </source>
</evidence>
<dbReference type="GO" id="GO:0003677">
    <property type="term" value="F:DNA binding"/>
    <property type="evidence" value="ECO:0007669"/>
    <property type="project" value="InterPro"/>
</dbReference>
<dbReference type="InterPro" id="IPR001387">
    <property type="entry name" value="Cro/C1-type_HTH"/>
</dbReference>
<accession>A0A5D4UBD2</accession>
<gene>
    <name evidence="2" type="ORF">FZC85_14745</name>
</gene>
<reference evidence="2 3" key="1">
    <citation type="submission" date="2019-08" db="EMBL/GenBank/DDBJ databases">
        <title>Bacillus genomes from the desert of Cuatro Cienegas, Coahuila.</title>
        <authorList>
            <person name="Olmedo-Alvarez G."/>
        </authorList>
    </citation>
    <scope>NUCLEOTIDE SEQUENCE [LARGE SCALE GENOMIC DNA]</scope>
    <source>
        <strain evidence="2 3">CH87b_3T</strain>
    </source>
</reference>
<dbReference type="CDD" id="cd00093">
    <property type="entry name" value="HTH_XRE"/>
    <property type="match status" value="1"/>
</dbReference>
<dbReference type="SMART" id="SM00530">
    <property type="entry name" value="HTH_XRE"/>
    <property type="match status" value="1"/>
</dbReference>
<dbReference type="Pfam" id="PF01381">
    <property type="entry name" value="HTH_3"/>
    <property type="match status" value="1"/>
</dbReference>
<dbReference type="Gene3D" id="3.30.450.20">
    <property type="entry name" value="PAS domain"/>
    <property type="match status" value="1"/>
</dbReference>
<evidence type="ECO:0000313" key="3">
    <source>
        <dbReference type="Proteomes" id="UP000324269"/>
    </source>
</evidence>
<dbReference type="InterPro" id="IPR013656">
    <property type="entry name" value="PAS_4"/>
</dbReference>
<protein>
    <submittedName>
        <fullName evidence="2">PAS domain-containing protein</fullName>
    </submittedName>
</protein>
<dbReference type="RefSeq" id="WP_148969056.1">
    <property type="nucleotide sequence ID" value="NZ_JBNIKW010000003.1"/>
</dbReference>
<dbReference type="Gene3D" id="1.10.260.40">
    <property type="entry name" value="lambda repressor-like DNA-binding domains"/>
    <property type="match status" value="1"/>
</dbReference>
<dbReference type="InterPro" id="IPR010982">
    <property type="entry name" value="Lambda_DNA-bd_dom_sf"/>
</dbReference>
<dbReference type="OrthoDB" id="1859224at2"/>